<reference evidence="3" key="1">
    <citation type="submission" date="2017-03" db="EMBL/GenBank/DDBJ databases">
        <title>Phytopthora megakarya and P. palmivora, two closely related causual agents of cacao black pod achieved similar genome size and gene model numbers by different mechanisms.</title>
        <authorList>
            <person name="Ali S."/>
            <person name="Shao J."/>
            <person name="Larry D.J."/>
            <person name="Kronmiller B."/>
            <person name="Shen D."/>
            <person name="Strem M.D."/>
            <person name="Melnick R.L."/>
            <person name="Guiltinan M.J."/>
            <person name="Tyler B.M."/>
            <person name="Meinhardt L.W."/>
            <person name="Bailey B.A."/>
        </authorList>
    </citation>
    <scope>NUCLEOTIDE SEQUENCE [LARGE SCALE GENOMIC DNA]</scope>
    <source>
        <strain evidence="3">zdho120</strain>
    </source>
</reference>
<comment type="caution">
    <text evidence="2">The sequence shown here is derived from an EMBL/GenBank/DDBJ whole genome shotgun (WGS) entry which is preliminary data.</text>
</comment>
<dbReference type="OrthoDB" id="96218at2759"/>
<proteinExistence type="predicted"/>
<evidence type="ECO:0000256" key="1">
    <source>
        <dbReference type="SAM" id="MobiDB-lite"/>
    </source>
</evidence>
<gene>
    <name evidence="2" type="ORF">PHMEG_00034289</name>
</gene>
<evidence type="ECO:0000313" key="2">
    <source>
        <dbReference type="EMBL" id="OWY95649.1"/>
    </source>
</evidence>
<evidence type="ECO:0008006" key="4">
    <source>
        <dbReference type="Google" id="ProtNLM"/>
    </source>
</evidence>
<dbReference type="AlphaFoldDB" id="A0A225UTY1"/>
<dbReference type="EMBL" id="NBNE01012655">
    <property type="protein sequence ID" value="OWY95649.1"/>
    <property type="molecule type" value="Genomic_DNA"/>
</dbReference>
<sequence>MNNGVRAALDLGTDNLVVVGDSRLAIQQSIGVIACRKETLMAHLNYHKELASKLKSVNRRLTSDGSTGIKNIKVVSDKSRKLELVGLNRIREVIYDSGQTRIEAKPVAEDSTRNSSETINELGASRAKEPSNNSEEACAFYRRFSGNP</sequence>
<protein>
    <recommendedName>
        <fullName evidence="4">RNase H type-1 domain-containing protein</fullName>
    </recommendedName>
</protein>
<dbReference type="PROSITE" id="PS51257">
    <property type="entry name" value="PROKAR_LIPOPROTEIN"/>
    <property type="match status" value="1"/>
</dbReference>
<keyword evidence="3" id="KW-1185">Reference proteome</keyword>
<feature type="region of interest" description="Disordered" evidence="1">
    <location>
        <begin position="105"/>
        <end position="135"/>
    </location>
</feature>
<organism evidence="2 3">
    <name type="scientific">Phytophthora megakarya</name>
    <dbReference type="NCBI Taxonomy" id="4795"/>
    <lineage>
        <taxon>Eukaryota</taxon>
        <taxon>Sar</taxon>
        <taxon>Stramenopiles</taxon>
        <taxon>Oomycota</taxon>
        <taxon>Peronosporomycetes</taxon>
        <taxon>Peronosporales</taxon>
        <taxon>Peronosporaceae</taxon>
        <taxon>Phytophthora</taxon>
    </lineage>
</organism>
<name>A0A225UTY1_9STRA</name>
<evidence type="ECO:0000313" key="3">
    <source>
        <dbReference type="Proteomes" id="UP000198211"/>
    </source>
</evidence>
<dbReference type="Proteomes" id="UP000198211">
    <property type="component" value="Unassembled WGS sequence"/>
</dbReference>
<accession>A0A225UTY1</accession>